<organism evidence="11 12">
    <name type="scientific">Streptomyces chiangmaiensis</name>
    <dbReference type="NCBI Taxonomy" id="766497"/>
    <lineage>
        <taxon>Bacteria</taxon>
        <taxon>Bacillati</taxon>
        <taxon>Actinomycetota</taxon>
        <taxon>Actinomycetes</taxon>
        <taxon>Kitasatosporales</taxon>
        <taxon>Streptomycetaceae</taxon>
        <taxon>Streptomyces</taxon>
    </lineage>
</organism>
<evidence type="ECO:0000256" key="3">
    <source>
        <dbReference type="ARBA" id="ARBA00012744"/>
    </source>
</evidence>
<dbReference type="InterPro" id="IPR019800">
    <property type="entry name" value="Glyco_hydro_3_AS"/>
</dbReference>
<dbReference type="EC" id="3.2.1.21" evidence="3"/>
<dbReference type="Gene3D" id="3.40.50.1700">
    <property type="entry name" value="Glycoside hydrolase family 3 C-terminal domain"/>
    <property type="match status" value="1"/>
</dbReference>
<evidence type="ECO:0000313" key="12">
    <source>
        <dbReference type="Proteomes" id="UP001333996"/>
    </source>
</evidence>
<evidence type="ECO:0000256" key="5">
    <source>
        <dbReference type="ARBA" id="ARBA00022801"/>
    </source>
</evidence>
<dbReference type="InterPro" id="IPR036962">
    <property type="entry name" value="Glyco_hydro_3_N_sf"/>
</dbReference>
<feature type="domain" description="Glycoside hydrolase family 3 C-terminal" evidence="10">
    <location>
        <begin position="420"/>
        <end position="620"/>
    </location>
</feature>
<evidence type="ECO:0000256" key="2">
    <source>
        <dbReference type="ARBA" id="ARBA00005336"/>
    </source>
</evidence>
<dbReference type="InterPro" id="IPR017853">
    <property type="entry name" value="GH"/>
</dbReference>
<evidence type="ECO:0000256" key="6">
    <source>
        <dbReference type="ARBA" id="ARBA00023295"/>
    </source>
</evidence>
<feature type="domain" description="Glycoside hydrolase family 3 N-terminal" evidence="9">
    <location>
        <begin position="58"/>
        <end position="381"/>
    </location>
</feature>
<dbReference type="InterPro" id="IPR002772">
    <property type="entry name" value="Glyco_hydro_3_C"/>
</dbReference>
<evidence type="ECO:0000259" key="10">
    <source>
        <dbReference type="Pfam" id="PF01915"/>
    </source>
</evidence>
<dbReference type="PANTHER" id="PTHR30620">
    <property type="entry name" value="PERIPLASMIC BETA-GLUCOSIDASE-RELATED"/>
    <property type="match status" value="1"/>
</dbReference>
<dbReference type="PROSITE" id="PS00775">
    <property type="entry name" value="GLYCOSYL_HYDROL_F3"/>
    <property type="match status" value="1"/>
</dbReference>
<proteinExistence type="inferred from homology"/>
<accession>A0ABU7FFT9</accession>
<sequence length="623" mass="65071">MVTLPALRGASRTPHRRALLLSALLVLTAGLLTTAPTTRAAHAAAGCTSTADCLSKMTLAEKAGQMTQAANSFISNKQDIATYGLGSVLSGGGGGPNGAGGTATQWADMVDSYQSYALSSRLGIPLLYGVDAVHGHNNVQGATLFPHHIGMGATRDAALVQRVEDITRQEVLGTGIRWSFAPCVCVARDDRWGRTYESYGEDPSVVSPLASAAVKGFQGSSVGSASVLATAKHYIGDGGTTYGTGSSGYLIDQGDTQISESELRAVHLPPYQSAITAGVGSVMVSYSSWNGTKMHGDKYLITDVLKTELGFTGFVVSDWAGIKQLPDATYADQVAHAVNAGLDMIMVPDDYVGTINAIVTGVNNGKIPQSRVDDAVTRILNAKFALDLFNHPYTDRSYTPQVGSQAHRDVARQAVRQSLTLLKNDNGALPLPKTGTYKIVVGGKSADDLGDQTGGWSISWQGSSGTHTTGTTFWQALQQTTAGTGITLQNVGTRTKGNYSADVGIWVGGETPYAEGKGDSSTLAFGRDNSTQLSDICSRVKTCIAILYSGRPLIIGSQLPKAQAFIAAWLPGTEGAGITDALFGAGFSGKLPVTWPTAVTTEPINSGDGTTPLFPLGYGITPY</sequence>
<name>A0ABU7FFT9_9ACTN</name>
<reference evidence="11" key="1">
    <citation type="submission" date="2024-01" db="EMBL/GenBank/DDBJ databases">
        <title>First draft genome sequence data of TA4-1, the type strain of Gram-positive actinobacterium Streptomyces chiangmaiensis.</title>
        <authorList>
            <person name="Yasawong M."/>
            <person name="Nantapong N."/>
        </authorList>
    </citation>
    <scope>NUCLEOTIDE SEQUENCE</scope>
    <source>
        <strain evidence="11">TA4-1</strain>
    </source>
</reference>
<dbReference type="GO" id="GO:0016787">
    <property type="term" value="F:hydrolase activity"/>
    <property type="evidence" value="ECO:0007669"/>
    <property type="project" value="UniProtKB-KW"/>
</dbReference>
<dbReference type="Gene3D" id="3.20.20.300">
    <property type="entry name" value="Glycoside hydrolase, family 3, N-terminal domain"/>
    <property type="match status" value="1"/>
</dbReference>
<dbReference type="PRINTS" id="PR00133">
    <property type="entry name" value="GLHYDRLASE3"/>
</dbReference>
<dbReference type="Proteomes" id="UP001333996">
    <property type="component" value="Unassembled WGS sequence"/>
</dbReference>
<keyword evidence="4 8" id="KW-0732">Signal</keyword>
<dbReference type="Pfam" id="PF00933">
    <property type="entry name" value="Glyco_hydro_3"/>
    <property type="match status" value="1"/>
</dbReference>
<evidence type="ECO:0000259" key="9">
    <source>
        <dbReference type="Pfam" id="PF00933"/>
    </source>
</evidence>
<dbReference type="Pfam" id="PF01915">
    <property type="entry name" value="Glyco_hydro_3_C"/>
    <property type="match status" value="1"/>
</dbReference>
<dbReference type="InterPro" id="IPR001764">
    <property type="entry name" value="Glyco_hydro_3_N"/>
</dbReference>
<comment type="caution">
    <text evidence="11">The sequence shown here is derived from an EMBL/GenBank/DDBJ whole genome shotgun (WGS) entry which is preliminary data.</text>
</comment>
<evidence type="ECO:0000256" key="7">
    <source>
        <dbReference type="RuleBase" id="RU361161"/>
    </source>
</evidence>
<dbReference type="InterPro" id="IPR051915">
    <property type="entry name" value="Cellulose_Degrad_GH3"/>
</dbReference>
<keyword evidence="5 7" id="KW-0378">Hydrolase</keyword>
<feature type="chain" id="PRO_5045728031" description="beta-glucosidase" evidence="8">
    <location>
        <begin position="41"/>
        <end position="623"/>
    </location>
</feature>
<dbReference type="RefSeq" id="WP_329507272.1">
    <property type="nucleotide sequence ID" value="NZ_BAAAYZ010000053.1"/>
</dbReference>
<keyword evidence="6 7" id="KW-0326">Glycosidase</keyword>
<gene>
    <name evidence="11" type="ORF">VXC91_12825</name>
</gene>
<dbReference type="EMBL" id="JAYWVC010000030">
    <property type="protein sequence ID" value="MED7822841.1"/>
    <property type="molecule type" value="Genomic_DNA"/>
</dbReference>
<comment type="similarity">
    <text evidence="2 7">Belongs to the glycosyl hydrolase 3 family.</text>
</comment>
<protein>
    <recommendedName>
        <fullName evidence="3">beta-glucosidase</fullName>
        <ecNumber evidence="3">3.2.1.21</ecNumber>
    </recommendedName>
</protein>
<evidence type="ECO:0000256" key="1">
    <source>
        <dbReference type="ARBA" id="ARBA00000448"/>
    </source>
</evidence>
<evidence type="ECO:0000256" key="8">
    <source>
        <dbReference type="SAM" id="SignalP"/>
    </source>
</evidence>
<dbReference type="SUPFAM" id="SSF52279">
    <property type="entry name" value="Beta-D-glucan exohydrolase, C-terminal domain"/>
    <property type="match status" value="1"/>
</dbReference>
<evidence type="ECO:0000256" key="4">
    <source>
        <dbReference type="ARBA" id="ARBA00022729"/>
    </source>
</evidence>
<dbReference type="SUPFAM" id="SSF51445">
    <property type="entry name" value="(Trans)glycosidases"/>
    <property type="match status" value="1"/>
</dbReference>
<feature type="signal peptide" evidence="8">
    <location>
        <begin position="1"/>
        <end position="40"/>
    </location>
</feature>
<comment type="catalytic activity">
    <reaction evidence="1">
        <text>Hydrolysis of terminal, non-reducing beta-D-glucosyl residues with release of beta-D-glucose.</text>
        <dbReference type="EC" id="3.2.1.21"/>
    </reaction>
</comment>
<dbReference type="InterPro" id="IPR036881">
    <property type="entry name" value="Glyco_hydro_3_C_sf"/>
</dbReference>
<evidence type="ECO:0000313" key="11">
    <source>
        <dbReference type="EMBL" id="MED7822841.1"/>
    </source>
</evidence>
<dbReference type="PANTHER" id="PTHR30620:SF16">
    <property type="entry name" value="LYSOSOMAL BETA GLUCOSIDASE"/>
    <property type="match status" value="1"/>
</dbReference>
<keyword evidence="12" id="KW-1185">Reference proteome</keyword>